<dbReference type="PROSITE" id="PS51011">
    <property type="entry name" value="ARID"/>
    <property type="match status" value="1"/>
</dbReference>
<feature type="compositionally biased region" description="Polar residues" evidence="1">
    <location>
        <begin position="705"/>
        <end position="720"/>
    </location>
</feature>
<dbReference type="EMBL" id="JANKHO010000509">
    <property type="protein sequence ID" value="KAJ3509059.1"/>
    <property type="molecule type" value="Genomic_DNA"/>
</dbReference>
<evidence type="ECO:0000313" key="3">
    <source>
        <dbReference type="EMBL" id="KAJ3509059.1"/>
    </source>
</evidence>
<dbReference type="SUPFAM" id="SSF46774">
    <property type="entry name" value="ARID-like"/>
    <property type="match status" value="1"/>
</dbReference>
<dbReference type="InterPro" id="IPR036431">
    <property type="entry name" value="ARID_dom_sf"/>
</dbReference>
<name>A0A9W8K0M8_9AGAR</name>
<feature type="compositionally biased region" description="Pro residues" evidence="1">
    <location>
        <begin position="684"/>
        <end position="698"/>
    </location>
</feature>
<dbReference type="InterPro" id="IPR008626">
    <property type="entry name" value="Mediator_Med15_fun"/>
</dbReference>
<feature type="region of interest" description="Disordered" evidence="1">
    <location>
        <begin position="892"/>
        <end position="976"/>
    </location>
</feature>
<dbReference type="AlphaFoldDB" id="A0A9W8K0M8"/>
<proteinExistence type="predicted"/>
<feature type="region of interest" description="Disordered" evidence="1">
    <location>
        <begin position="40"/>
        <end position="191"/>
    </location>
</feature>
<dbReference type="SMART" id="SM00501">
    <property type="entry name" value="BRIGHT"/>
    <property type="match status" value="1"/>
</dbReference>
<dbReference type="Proteomes" id="UP001148786">
    <property type="component" value="Unassembled WGS sequence"/>
</dbReference>
<protein>
    <recommendedName>
        <fullName evidence="2">ARID domain-containing protein</fullName>
    </recommendedName>
</protein>
<evidence type="ECO:0000256" key="1">
    <source>
        <dbReference type="SAM" id="MobiDB-lite"/>
    </source>
</evidence>
<dbReference type="Gene3D" id="1.10.150.60">
    <property type="entry name" value="ARID DNA-binding domain"/>
    <property type="match status" value="1"/>
</dbReference>
<dbReference type="InterPro" id="IPR001606">
    <property type="entry name" value="ARID_dom"/>
</dbReference>
<comment type="caution">
    <text evidence="3">The sequence shown here is derived from an EMBL/GenBank/DDBJ whole genome shotgun (WGS) entry which is preliminary data.</text>
</comment>
<feature type="compositionally biased region" description="Pro residues" evidence="1">
    <location>
        <begin position="765"/>
        <end position="774"/>
    </location>
</feature>
<feature type="region of interest" description="Disordered" evidence="1">
    <location>
        <begin position="368"/>
        <end position="458"/>
    </location>
</feature>
<dbReference type="GO" id="GO:0016592">
    <property type="term" value="C:mediator complex"/>
    <property type="evidence" value="ECO:0007669"/>
    <property type="project" value="InterPro"/>
</dbReference>
<sequence>MRPLLLQQEAVIQNLNQRLNAIRGTDPPEEAKLMERIKESTAEKLVAQSQAQQMNGNGGNGGPGQGQSSWAPHPGQGFAEGPSGQPSRAQMGQMAGQPPHSLQANPMQSSPSLQQAQSQGGHPANQPIVPPRSIPTPQQSGPQQLPGSSPFSGMPPSSMSGSIPFPNSNPQAQPIAGPSQPTMTGGNPMQNTFGIMPLDKHKFDPMFRTFCNRRNVKPDNRLLSIENRPVDLHALHVQVMQEGGINKVEASEVWPIIGGRLGFIQFPGDENTPAKSGPGVATQLGHIYKEYIAPFDQWYIIEAKRAQMAASGDITARMQSNRWTPAQMQAVVSMSQMSVAELHAQHIDEKMIQFVEANRASLQRTFQEQRSFQTRVRSSSQAPGGPQGAEPNGGPGPRPPGMGLNPGFPAGSPAQNGPSMMAARQHMLNQQMAQQQQQHQQQQQPGQQLMGGPHGLPVNRMPQQGGLVARGSMNAALPIIQKMKQDFMANNFNNLPSVEIPPEQLHEYNRILEQVHRQCTEADQRIAMMLGVLRNEEGVRKMVQIVCTVQQQRILLSTTNSPRYIVSLDNLRMMSADLQRIVESSNHQFQQVMRNNPQMFTSNAMMQQQQQQAQQLAQQQQQQQRQQQHQQQPQQQPPQQQQQQMPGNVMVPPNPIMGTPDMSHHNRTAVPHRPPSVVASSPPTTQPLRPPVALPHPPPIKRKPQASNGPVSTPSPAPVQSVSTPVASAPTPTAIASSPPNSTKSPKTKAAPKPKGGAKRRPSKAIPPPAPPAPELSQPTTSSSSGSVKRQREEEPVASGSSATNGSSAAAAASEPSPPKRVKTEWEAQPSEEQRKKEEAIENIKTEPDAQAFFEQMTELFKRSVEDNPQESPSNGFDALDQIFKVVYPGSDSMEMLGEPSGHREPSPPPMMNESFDEFFDFSFGTVEDEDTKAPTPDLVSSSSTNPSPESNHEAEGAHHVPASSSSSTTDIKTEELNDMLRLGPWKEIDGGEATYYQTSDWKWDSPMTSTDPWAIFNS</sequence>
<dbReference type="OrthoDB" id="1938591at2759"/>
<dbReference type="PANTHER" id="PTHR48125">
    <property type="entry name" value="LP07818P1"/>
    <property type="match status" value="1"/>
</dbReference>
<dbReference type="PANTHER" id="PTHR48125:SF16">
    <property type="entry name" value="UBZ4-TYPE DOMAIN-CONTAINING PROTEIN"/>
    <property type="match status" value="1"/>
</dbReference>
<feature type="compositionally biased region" description="Low complexity" evidence="1">
    <location>
        <begin position="425"/>
        <end position="457"/>
    </location>
</feature>
<dbReference type="GO" id="GO:0003677">
    <property type="term" value="F:DNA binding"/>
    <property type="evidence" value="ECO:0007669"/>
    <property type="project" value="InterPro"/>
</dbReference>
<feature type="compositionally biased region" description="Low complexity" evidence="1">
    <location>
        <begin position="137"/>
        <end position="166"/>
    </location>
</feature>
<feature type="compositionally biased region" description="Low complexity" evidence="1">
    <location>
        <begin position="721"/>
        <end position="745"/>
    </location>
</feature>
<dbReference type="Pfam" id="PF05397">
    <property type="entry name" value="Med15_fungi"/>
    <property type="match status" value="1"/>
</dbReference>
<feature type="compositionally biased region" description="Polar residues" evidence="1">
    <location>
        <begin position="368"/>
        <end position="382"/>
    </location>
</feature>
<feature type="region of interest" description="Disordered" evidence="1">
    <location>
        <begin position="604"/>
        <end position="849"/>
    </location>
</feature>
<feature type="compositionally biased region" description="Low complexity" evidence="1">
    <location>
        <begin position="607"/>
        <end position="644"/>
    </location>
</feature>
<feature type="compositionally biased region" description="Basic and acidic residues" evidence="1">
    <location>
        <begin position="822"/>
        <end position="848"/>
    </location>
</feature>
<dbReference type="Pfam" id="PF01388">
    <property type="entry name" value="ARID"/>
    <property type="match status" value="1"/>
</dbReference>
<feature type="compositionally biased region" description="Low complexity" evidence="1">
    <location>
        <begin position="941"/>
        <end position="950"/>
    </location>
</feature>
<feature type="compositionally biased region" description="Low complexity" evidence="1">
    <location>
        <begin position="108"/>
        <end position="119"/>
    </location>
</feature>
<feature type="compositionally biased region" description="Gly residues" evidence="1">
    <location>
        <begin position="56"/>
        <end position="65"/>
    </location>
</feature>
<feature type="compositionally biased region" description="Basic residues" evidence="1">
    <location>
        <begin position="746"/>
        <end position="763"/>
    </location>
</feature>
<dbReference type="SMART" id="SM01014">
    <property type="entry name" value="ARID"/>
    <property type="match status" value="1"/>
</dbReference>
<feature type="compositionally biased region" description="Low complexity" evidence="1">
    <location>
        <begin position="798"/>
        <end position="815"/>
    </location>
</feature>
<feature type="compositionally biased region" description="Polar residues" evidence="1">
    <location>
        <begin position="179"/>
        <end position="191"/>
    </location>
</feature>
<gene>
    <name evidence="3" type="ORF">NLJ89_g5424</name>
</gene>
<dbReference type="GO" id="GO:0006357">
    <property type="term" value="P:regulation of transcription by RNA polymerase II"/>
    <property type="evidence" value="ECO:0007669"/>
    <property type="project" value="InterPro"/>
</dbReference>
<accession>A0A9W8K0M8</accession>
<keyword evidence="4" id="KW-1185">Reference proteome</keyword>
<reference evidence="3" key="1">
    <citation type="submission" date="2022-07" db="EMBL/GenBank/DDBJ databases">
        <title>Genome Sequence of Agrocybe chaxingu.</title>
        <authorList>
            <person name="Buettner E."/>
        </authorList>
    </citation>
    <scope>NUCLEOTIDE SEQUENCE</scope>
    <source>
        <strain evidence="3">MP-N11</strain>
    </source>
</reference>
<dbReference type="GO" id="GO:0003712">
    <property type="term" value="F:transcription coregulator activity"/>
    <property type="evidence" value="ECO:0007669"/>
    <property type="project" value="InterPro"/>
</dbReference>
<evidence type="ECO:0000313" key="4">
    <source>
        <dbReference type="Proteomes" id="UP001148786"/>
    </source>
</evidence>
<feature type="region of interest" description="Disordered" evidence="1">
    <location>
        <begin position="997"/>
        <end position="1019"/>
    </location>
</feature>
<dbReference type="CDD" id="cd16100">
    <property type="entry name" value="ARID"/>
    <property type="match status" value="1"/>
</dbReference>
<organism evidence="3 4">
    <name type="scientific">Agrocybe chaxingu</name>
    <dbReference type="NCBI Taxonomy" id="84603"/>
    <lineage>
        <taxon>Eukaryota</taxon>
        <taxon>Fungi</taxon>
        <taxon>Dikarya</taxon>
        <taxon>Basidiomycota</taxon>
        <taxon>Agaricomycotina</taxon>
        <taxon>Agaricomycetes</taxon>
        <taxon>Agaricomycetidae</taxon>
        <taxon>Agaricales</taxon>
        <taxon>Agaricineae</taxon>
        <taxon>Strophariaceae</taxon>
        <taxon>Agrocybe</taxon>
    </lineage>
</organism>
<evidence type="ECO:0000259" key="2">
    <source>
        <dbReference type="PROSITE" id="PS51011"/>
    </source>
</evidence>
<feature type="domain" description="ARID" evidence="2">
    <location>
        <begin position="197"/>
        <end position="300"/>
    </location>
</feature>